<dbReference type="Pfam" id="PF15294">
    <property type="entry name" value="Leu_zip"/>
    <property type="match status" value="1"/>
</dbReference>
<evidence type="ECO:0000256" key="1">
    <source>
        <dbReference type="ARBA" id="ARBA00004496"/>
    </source>
</evidence>
<keyword evidence="10" id="KW-1185">Reference proteome</keyword>
<evidence type="ECO:0000256" key="3">
    <source>
        <dbReference type="ARBA" id="ARBA00018920"/>
    </source>
</evidence>
<proteinExistence type="inferred from homology"/>
<comment type="subcellular location">
    <subcellularLocation>
        <location evidence="1">Cytoplasm</location>
    </subcellularLocation>
</comment>
<comment type="caution">
    <text evidence="9">The sequence shown here is derived from an EMBL/GenBank/DDBJ whole genome shotgun (WGS) entry which is preliminary data.</text>
</comment>
<evidence type="ECO:0000256" key="2">
    <source>
        <dbReference type="ARBA" id="ARBA00008868"/>
    </source>
</evidence>
<protein>
    <recommendedName>
        <fullName evidence="3">Leucine zipper transcription factor-like protein 1</fullName>
    </recommendedName>
</protein>
<reference evidence="9" key="2">
    <citation type="journal article" date="2021" name="Genome Biol. Evol.">
        <title>Developing a high-quality reference genome for a parasitic bivalve with doubly uniparental inheritance (Bivalvia: Unionida).</title>
        <authorList>
            <person name="Smith C.H."/>
        </authorList>
    </citation>
    <scope>NUCLEOTIDE SEQUENCE</scope>
    <source>
        <strain evidence="9">CHS0354</strain>
        <tissue evidence="9">Mantle</tissue>
    </source>
</reference>
<evidence type="ECO:0000313" key="10">
    <source>
        <dbReference type="Proteomes" id="UP001195483"/>
    </source>
</evidence>
<keyword evidence="4" id="KW-0963">Cytoplasm</keyword>
<dbReference type="GO" id="GO:0005737">
    <property type="term" value="C:cytoplasm"/>
    <property type="evidence" value="ECO:0007669"/>
    <property type="project" value="UniProtKB-SubCell"/>
</dbReference>
<comment type="similarity">
    <text evidence="2">Belongs to the LZTFL1 family.</text>
</comment>
<evidence type="ECO:0000256" key="4">
    <source>
        <dbReference type="ARBA" id="ARBA00022490"/>
    </source>
</evidence>
<name>A0AAE0VPZ2_9BIVA</name>
<evidence type="ECO:0000256" key="8">
    <source>
        <dbReference type="SAM" id="Coils"/>
    </source>
</evidence>
<dbReference type="AlphaFoldDB" id="A0AAE0VPZ2"/>
<gene>
    <name evidence="9" type="ORF">CHS0354_035689</name>
</gene>
<evidence type="ECO:0000256" key="7">
    <source>
        <dbReference type="ARBA" id="ARBA00026004"/>
    </source>
</evidence>
<dbReference type="GO" id="GO:1903565">
    <property type="term" value="P:negative regulation of protein localization to cilium"/>
    <property type="evidence" value="ECO:0007669"/>
    <property type="project" value="TreeGrafter"/>
</dbReference>
<evidence type="ECO:0000256" key="5">
    <source>
        <dbReference type="ARBA" id="ARBA00023054"/>
    </source>
</evidence>
<keyword evidence="5 8" id="KW-0175">Coiled coil</keyword>
<evidence type="ECO:0000256" key="6">
    <source>
        <dbReference type="ARBA" id="ARBA00024898"/>
    </source>
</evidence>
<dbReference type="InterPro" id="IPR026157">
    <property type="entry name" value="LZTFL1"/>
</dbReference>
<dbReference type="PANTHER" id="PTHR21635:SF0">
    <property type="entry name" value="LEUCINE ZIPPER TRANSCRIPTION FACTOR-LIKE PROTEIN 1"/>
    <property type="match status" value="1"/>
</dbReference>
<evidence type="ECO:0000313" key="9">
    <source>
        <dbReference type="EMBL" id="KAK3586288.1"/>
    </source>
</evidence>
<dbReference type="Proteomes" id="UP001195483">
    <property type="component" value="Unassembled WGS sequence"/>
</dbReference>
<dbReference type="EMBL" id="JAEAOA010002082">
    <property type="protein sequence ID" value="KAK3586288.1"/>
    <property type="molecule type" value="Genomic_DNA"/>
</dbReference>
<organism evidence="9 10">
    <name type="scientific">Potamilus streckersoni</name>
    <dbReference type="NCBI Taxonomy" id="2493646"/>
    <lineage>
        <taxon>Eukaryota</taxon>
        <taxon>Metazoa</taxon>
        <taxon>Spiralia</taxon>
        <taxon>Lophotrochozoa</taxon>
        <taxon>Mollusca</taxon>
        <taxon>Bivalvia</taxon>
        <taxon>Autobranchia</taxon>
        <taxon>Heteroconchia</taxon>
        <taxon>Palaeoheterodonta</taxon>
        <taxon>Unionida</taxon>
        <taxon>Unionoidea</taxon>
        <taxon>Unionidae</taxon>
        <taxon>Ambleminae</taxon>
        <taxon>Lampsilini</taxon>
        <taxon>Potamilus</taxon>
    </lineage>
</organism>
<feature type="non-terminal residue" evidence="9">
    <location>
        <position position="1"/>
    </location>
</feature>
<dbReference type="PANTHER" id="PTHR21635">
    <property type="entry name" value="LEUCINE ZIPPER TRANSCRIPTION FACTOR LIKE"/>
    <property type="match status" value="1"/>
</dbReference>
<accession>A0AAE0VPZ2</accession>
<reference evidence="9" key="3">
    <citation type="submission" date="2023-05" db="EMBL/GenBank/DDBJ databases">
        <authorList>
            <person name="Smith C.H."/>
        </authorList>
    </citation>
    <scope>NUCLEOTIDE SEQUENCE</scope>
    <source>
        <strain evidence="9">CHS0354</strain>
        <tissue evidence="9">Mantle</tissue>
    </source>
</reference>
<feature type="coiled-coil region" evidence="8">
    <location>
        <begin position="150"/>
        <end position="177"/>
    </location>
</feature>
<sequence>MSSKLGVNDHHQAQILNFIRFTRYQRDLRLRAVDFCFNELKETRLDESTYTIDEVMEMLDRLLMNVKGEIESELLNAAHTNVLLLRQMFLQSEKWHLKLSADISELENKELLDKIADFEEQQFAGTKRDTDFQSMLKNMKLIPLNETGGTALLHMKIEELQAENEALKAQILGVTAA</sequence>
<reference evidence="9" key="1">
    <citation type="journal article" date="2021" name="Genome Biol. Evol.">
        <title>A High-Quality Reference Genome for a Parasitic Bivalve with Doubly Uniparental Inheritance (Bivalvia: Unionida).</title>
        <authorList>
            <person name="Smith C.H."/>
        </authorList>
    </citation>
    <scope>NUCLEOTIDE SEQUENCE</scope>
    <source>
        <strain evidence="9">CHS0354</strain>
    </source>
</reference>
<comment type="subunit">
    <text evidence="7">Self-associates. Interacts with BBS9; the interaction mediates the association of LZTL1 with the BBsome complex and regulates BBSome ciliary trafficking.</text>
</comment>
<comment type="function">
    <text evidence="6">Regulates ciliary localization of the BBSome complex. Together with the BBSome complex, controls SMO ciliary trafficking and contributes to the sonic hedgehog (SHH) pathway regulation. May play a role in neurite outgrowth. May have tumor suppressor function.</text>
</comment>